<proteinExistence type="predicted"/>
<dbReference type="EMBL" id="CP136336">
    <property type="protein sequence ID" value="WOB08453.1"/>
    <property type="molecule type" value="Genomic_DNA"/>
</dbReference>
<accession>A0ABZ0CUA7</accession>
<dbReference type="InterPro" id="IPR023393">
    <property type="entry name" value="START-like_dom_sf"/>
</dbReference>
<dbReference type="InterPro" id="IPR019587">
    <property type="entry name" value="Polyketide_cyclase/dehydratase"/>
</dbReference>
<name>A0ABZ0CUA7_9BURK</name>
<protein>
    <submittedName>
        <fullName evidence="1">SRPBCC family protein</fullName>
    </submittedName>
</protein>
<evidence type="ECO:0000313" key="1">
    <source>
        <dbReference type="EMBL" id="WOB08453.1"/>
    </source>
</evidence>
<evidence type="ECO:0000313" key="2">
    <source>
        <dbReference type="Proteomes" id="UP001303946"/>
    </source>
</evidence>
<keyword evidence="2" id="KW-1185">Reference proteome</keyword>
<dbReference type="SUPFAM" id="SSF55961">
    <property type="entry name" value="Bet v1-like"/>
    <property type="match status" value="1"/>
</dbReference>
<dbReference type="RefSeq" id="WP_316701216.1">
    <property type="nucleotide sequence ID" value="NZ_CP136336.1"/>
</dbReference>
<reference evidence="1 2" key="1">
    <citation type="submission" date="2023-10" db="EMBL/GenBank/DDBJ databases">
        <title>Bacteria for the degradation of biodegradable plastic PBAT(Polybutylene adipate terephthalate).</title>
        <authorList>
            <person name="Weon H.-Y."/>
            <person name="Yeon J."/>
        </authorList>
    </citation>
    <scope>NUCLEOTIDE SEQUENCE [LARGE SCALE GENOMIC DNA]</scope>
    <source>
        <strain evidence="1 2">SBD 7-3</strain>
    </source>
</reference>
<dbReference type="Proteomes" id="UP001303946">
    <property type="component" value="Chromosome"/>
</dbReference>
<sequence>MPSCHFDLVSHWRIEAPVERVWAALVAPESWPRWWPYVRSVRLLKVGRADGVGSVRRIEWATRLPYGMVIDVESIESRHHERLRGRSCGALRGEGLWLLRGEEGCTDVTYVWRVELAQRWMRWLAPLLAPAFRWNHRGVMRAGGLGLGRHLGVGSRVLC</sequence>
<dbReference type="Gene3D" id="3.30.530.20">
    <property type="match status" value="1"/>
</dbReference>
<dbReference type="Pfam" id="PF10604">
    <property type="entry name" value="Polyketide_cyc2"/>
    <property type="match status" value="1"/>
</dbReference>
<organism evidence="1 2">
    <name type="scientific">Piscinibacter gummiphilus</name>
    <dbReference type="NCBI Taxonomy" id="946333"/>
    <lineage>
        <taxon>Bacteria</taxon>
        <taxon>Pseudomonadati</taxon>
        <taxon>Pseudomonadota</taxon>
        <taxon>Betaproteobacteria</taxon>
        <taxon>Burkholderiales</taxon>
        <taxon>Sphaerotilaceae</taxon>
        <taxon>Piscinibacter</taxon>
    </lineage>
</organism>
<gene>
    <name evidence="1" type="ORF">RXV79_00020</name>
</gene>